<name>A0ABP9VJJ7_9BACT</name>
<sequence>MGFIRRLHDSVISFIGLRLPWRHSEEIVVSFEGTYVFELTRGTVDQIFTDRYKSRNIGAFDRFYYTYDEDVFAFNSPRSPWGDCKYVEGATLPAFLNPLQPEDIWFDSRCQVGELMQATTDRVGRWARKQAEHEHS</sequence>
<accession>A0ABP9VJJ7</accession>
<comment type="caution">
    <text evidence="1">The sequence shown here is derived from an EMBL/GenBank/DDBJ whole genome shotgun (WGS) entry which is preliminary data.</text>
</comment>
<keyword evidence="2" id="KW-1185">Reference proteome</keyword>
<proteinExistence type="predicted"/>
<organism evidence="1 2">
    <name type="scientific">Novipirellula caenicola</name>
    <dbReference type="NCBI Taxonomy" id="1536901"/>
    <lineage>
        <taxon>Bacteria</taxon>
        <taxon>Pseudomonadati</taxon>
        <taxon>Planctomycetota</taxon>
        <taxon>Planctomycetia</taxon>
        <taxon>Pirellulales</taxon>
        <taxon>Pirellulaceae</taxon>
        <taxon>Novipirellula</taxon>
    </lineage>
</organism>
<dbReference type="Proteomes" id="UP001416858">
    <property type="component" value="Unassembled WGS sequence"/>
</dbReference>
<evidence type="ECO:0000313" key="1">
    <source>
        <dbReference type="EMBL" id="GAA5505382.1"/>
    </source>
</evidence>
<evidence type="ECO:0000313" key="2">
    <source>
        <dbReference type="Proteomes" id="UP001416858"/>
    </source>
</evidence>
<reference evidence="1 2" key="1">
    <citation type="submission" date="2024-02" db="EMBL/GenBank/DDBJ databases">
        <title>Rhodopirellula caenicola NBRC 110016.</title>
        <authorList>
            <person name="Ichikawa N."/>
            <person name="Katano-Makiyama Y."/>
            <person name="Hidaka K."/>
        </authorList>
    </citation>
    <scope>NUCLEOTIDE SEQUENCE [LARGE SCALE GENOMIC DNA]</scope>
    <source>
        <strain evidence="1 2">NBRC 110016</strain>
    </source>
</reference>
<gene>
    <name evidence="1" type="ORF">Rcae01_00827</name>
</gene>
<protein>
    <submittedName>
        <fullName evidence="1">Uncharacterized protein</fullName>
    </submittedName>
</protein>
<dbReference type="EMBL" id="BAABRO010000001">
    <property type="protein sequence ID" value="GAA5505382.1"/>
    <property type="molecule type" value="Genomic_DNA"/>
</dbReference>